<name>A0AAN9F4R4_CROPI</name>
<dbReference type="EMBL" id="JAYWIO010000004">
    <property type="protein sequence ID" value="KAK7269787.1"/>
    <property type="molecule type" value="Genomic_DNA"/>
</dbReference>
<gene>
    <name evidence="1" type="ORF">RIF29_22523</name>
</gene>
<dbReference type="Proteomes" id="UP001372338">
    <property type="component" value="Unassembled WGS sequence"/>
</dbReference>
<evidence type="ECO:0000313" key="1">
    <source>
        <dbReference type="EMBL" id="KAK7269787.1"/>
    </source>
</evidence>
<accession>A0AAN9F4R4</accession>
<keyword evidence="2" id="KW-1185">Reference proteome</keyword>
<dbReference type="AlphaFoldDB" id="A0AAN9F4R4"/>
<reference evidence="1 2" key="1">
    <citation type="submission" date="2024-01" db="EMBL/GenBank/DDBJ databases">
        <title>The genomes of 5 underutilized Papilionoideae crops provide insights into root nodulation and disease resistanc.</title>
        <authorList>
            <person name="Yuan L."/>
        </authorList>
    </citation>
    <scope>NUCLEOTIDE SEQUENCE [LARGE SCALE GENOMIC DNA]</scope>
    <source>
        <strain evidence="1">ZHUSHIDOU_FW_LH</strain>
        <tissue evidence="1">Leaf</tissue>
    </source>
</reference>
<evidence type="ECO:0000313" key="2">
    <source>
        <dbReference type="Proteomes" id="UP001372338"/>
    </source>
</evidence>
<dbReference type="SUPFAM" id="SSF56784">
    <property type="entry name" value="HAD-like"/>
    <property type="match status" value="1"/>
</dbReference>
<sequence>MLKIKHSLKISKIKRKGDPKTKTEKTGASIEVSCSNEYSKCNNHNKAFTIPRELHTPCRERRTPVQTHSRWCKNIHSLSRSIDLLSVSSDSIDLTLSLSQVVATHSIDLLSDSIDLTLSRKSQLNPTVDLSHKLKTQFTNPNLPYRKSQFTKSQIASLLCEVEKRHWVADLYLFWFGAEEEHQLAFKELRLDDGSIPPDLGPLDYKGLYKAVGKALFWAHVEAHLKSEIMSKPQQFVEPDPQLPLALLYQREIIIILTR</sequence>
<comment type="caution">
    <text evidence="1">The sequence shown here is derived from an EMBL/GenBank/DDBJ whole genome shotgun (WGS) entry which is preliminary data.</text>
</comment>
<dbReference type="InterPro" id="IPR036412">
    <property type="entry name" value="HAD-like_sf"/>
</dbReference>
<protein>
    <submittedName>
        <fullName evidence="1">Uncharacterized protein</fullName>
    </submittedName>
</protein>
<organism evidence="1 2">
    <name type="scientific">Crotalaria pallida</name>
    <name type="common">Smooth rattlebox</name>
    <name type="synonym">Crotalaria striata</name>
    <dbReference type="NCBI Taxonomy" id="3830"/>
    <lineage>
        <taxon>Eukaryota</taxon>
        <taxon>Viridiplantae</taxon>
        <taxon>Streptophyta</taxon>
        <taxon>Embryophyta</taxon>
        <taxon>Tracheophyta</taxon>
        <taxon>Spermatophyta</taxon>
        <taxon>Magnoliopsida</taxon>
        <taxon>eudicotyledons</taxon>
        <taxon>Gunneridae</taxon>
        <taxon>Pentapetalae</taxon>
        <taxon>rosids</taxon>
        <taxon>fabids</taxon>
        <taxon>Fabales</taxon>
        <taxon>Fabaceae</taxon>
        <taxon>Papilionoideae</taxon>
        <taxon>50 kb inversion clade</taxon>
        <taxon>genistoids sensu lato</taxon>
        <taxon>core genistoids</taxon>
        <taxon>Crotalarieae</taxon>
        <taxon>Crotalaria</taxon>
    </lineage>
</organism>
<proteinExistence type="predicted"/>